<evidence type="ECO:0000313" key="8">
    <source>
        <dbReference type="Proteomes" id="UP001150217"/>
    </source>
</evidence>
<protein>
    <recommendedName>
        <fullName evidence="9">Protein kinase domain-containing protein</fullName>
    </recommendedName>
</protein>
<keyword evidence="5" id="KW-0539">Nucleus</keyword>
<dbReference type="Proteomes" id="UP001150217">
    <property type="component" value="Unassembled WGS sequence"/>
</dbReference>
<accession>A0ABQ8VEG6</accession>
<keyword evidence="6" id="KW-0732">Signal</keyword>
<evidence type="ECO:0000256" key="6">
    <source>
        <dbReference type="SAM" id="SignalP"/>
    </source>
</evidence>
<dbReference type="PANTHER" id="PTHR47338">
    <property type="entry name" value="ZN(II)2CYS6 TRANSCRIPTION FACTOR (EUROFUNG)-RELATED"/>
    <property type="match status" value="1"/>
</dbReference>
<name>A0ABQ8VEG6_9AGAR</name>
<reference evidence="7" key="1">
    <citation type="submission" date="2022-08" db="EMBL/GenBank/DDBJ databases">
        <title>A Global Phylogenomic Analysis of the Shiitake Genus Lentinula.</title>
        <authorList>
            <consortium name="DOE Joint Genome Institute"/>
            <person name="Sierra-Patev S."/>
            <person name="Min B."/>
            <person name="Naranjo-Ortiz M."/>
            <person name="Looney B."/>
            <person name="Konkel Z."/>
            <person name="Slot J.C."/>
            <person name="Sakamoto Y."/>
            <person name="Steenwyk J.L."/>
            <person name="Rokas A."/>
            <person name="Carro J."/>
            <person name="Camarero S."/>
            <person name="Ferreira P."/>
            <person name="Molpeceres G."/>
            <person name="Ruiz-Duenas F.J."/>
            <person name="Serrano A."/>
            <person name="Henrissat B."/>
            <person name="Drula E."/>
            <person name="Hughes K.W."/>
            <person name="Mata J.L."/>
            <person name="Ishikawa N.K."/>
            <person name="Vargas-Isla R."/>
            <person name="Ushijima S."/>
            <person name="Smith C.A."/>
            <person name="Ahrendt S."/>
            <person name="Andreopoulos W."/>
            <person name="He G."/>
            <person name="Labutti K."/>
            <person name="Lipzen A."/>
            <person name="Ng V."/>
            <person name="Riley R."/>
            <person name="Sandor L."/>
            <person name="Barry K."/>
            <person name="Martinez A.T."/>
            <person name="Xiao Y."/>
            <person name="Gibbons J.G."/>
            <person name="Terashima K."/>
            <person name="Grigoriev I.V."/>
            <person name="Hibbett D.S."/>
        </authorList>
    </citation>
    <scope>NUCLEOTIDE SEQUENCE</scope>
    <source>
        <strain evidence="7">RHP3577 ss4</strain>
    </source>
</reference>
<organism evidence="7 8">
    <name type="scientific">Lentinula lateritia</name>
    <dbReference type="NCBI Taxonomy" id="40482"/>
    <lineage>
        <taxon>Eukaryota</taxon>
        <taxon>Fungi</taxon>
        <taxon>Dikarya</taxon>
        <taxon>Basidiomycota</taxon>
        <taxon>Agaricomycotina</taxon>
        <taxon>Agaricomycetes</taxon>
        <taxon>Agaricomycetidae</taxon>
        <taxon>Agaricales</taxon>
        <taxon>Marasmiineae</taxon>
        <taxon>Omphalotaceae</taxon>
        <taxon>Lentinula</taxon>
    </lineage>
</organism>
<keyword evidence="4" id="KW-0804">Transcription</keyword>
<feature type="signal peptide" evidence="6">
    <location>
        <begin position="1"/>
        <end position="23"/>
    </location>
</feature>
<keyword evidence="8" id="KW-1185">Reference proteome</keyword>
<evidence type="ECO:0008006" key="9">
    <source>
        <dbReference type="Google" id="ProtNLM"/>
    </source>
</evidence>
<evidence type="ECO:0000313" key="7">
    <source>
        <dbReference type="EMBL" id="KAJ4491678.1"/>
    </source>
</evidence>
<feature type="chain" id="PRO_5047366250" description="Protein kinase domain-containing protein" evidence="6">
    <location>
        <begin position="24"/>
        <end position="839"/>
    </location>
</feature>
<dbReference type="CDD" id="cd12148">
    <property type="entry name" value="fungal_TF_MHR"/>
    <property type="match status" value="1"/>
</dbReference>
<evidence type="ECO:0000256" key="5">
    <source>
        <dbReference type="ARBA" id="ARBA00023242"/>
    </source>
</evidence>
<keyword evidence="3" id="KW-0805">Transcription regulation</keyword>
<dbReference type="PANTHER" id="PTHR47338:SF29">
    <property type="entry name" value="ZN(2)-C6 FUNGAL-TYPE DOMAIN-CONTAINING PROTEIN"/>
    <property type="match status" value="1"/>
</dbReference>
<evidence type="ECO:0000256" key="4">
    <source>
        <dbReference type="ARBA" id="ARBA00023163"/>
    </source>
</evidence>
<keyword evidence="2" id="KW-0479">Metal-binding</keyword>
<evidence type="ECO:0000256" key="3">
    <source>
        <dbReference type="ARBA" id="ARBA00023015"/>
    </source>
</evidence>
<dbReference type="EMBL" id="JANVFT010000041">
    <property type="protein sequence ID" value="KAJ4491678.1"/>
    <property type="molecule type" value="Genomic_DNA"/>
</dbReference>
<sequence>MHTLKGFSLIFLLIFTTLQITHAAPTLARNLKEARYVEIRSGSRGPDLEMSEMPDWILGYYGDDAYLNEDDKRVFEKRLKNLELGAKLHCLGGDALYIYASKEDYKVEGINHDKDTLIVKVLKYNDKHSWGEVKALKDVGLYIDSGLITVQEKDCYAIVMKMVKGVLLEETEEYKNVKLAQKKVLLEEVKSLVKEEVVRFAVQKHILHADFHVENFLVGGRKTDKGMTLDIPITRAELVDWGYPGIYKVKKDLTKAEVCIRLPPSELEDQLCEYFDPKLRRTEAQVLKETIKTLEARIRELQISSDASVVKLHSPYQVQKSNSEGFLNPPQDGNVPQLLEAFFRHATDLNFFLHTPRFRRAVLLPVDSPGRPCQGLISVVFLLGFSLSERYILKPEESLSHNNILNDGVFASASVSSQEALYLSRAQIDVAGILSSSHSDRIVHGIQAELLLSTYLFRSGCILEGKYHLSAATSIAFGAKLHKIRSLNGDRDILTSAALPWVVSAKDPDNLFPHSVDPISEGERINAFWTVITMSNCWALAADSSPNPILERYMEDIDTPWPMDIEDYEKNLSPDYLDSATVLKLLRGHQPGNTAGKGYSKLALHAQASIFLSRAASIALTYHPDMQLLPATEFATSFLELDSVIDHFIETLKSPISNDSHESILFTTHMIAHLATILLHSKIATMSRTLNSSLNSFPLKASDSGQKRLDAAVAIAELSRKRWSLKCNTAFETSTKIADPNPNPFLGSLWLAVGQVLIEEVDLVRVLSNGTGFTLNVESDSDESSPSEREAELMDKLECVFESAQMSRVYHSPLADYLFNKLQKIHRSRLHGVDDALPN</sequence>
<comment type="caution">
    <text evidence="7">The sequence shown here is derived from an EMBL/GenBank/DDBJ whole genome shotgun (WGS) entry which is preliminary data.</text>
</comment>
<proteinExistence type="predicted"/>
<dbReference type="InterPro" id="IPR050815">
    <property type="entry name" value="TF_fung"/>
</dbReference>
<evidence type="ECO:0000256" key="1">
    <source>
        <dbReference type="ARBA" id="ARBA00004123"/>
    </source>
</evidence>
<gene>
    <name evidence="7" type="ORF">C8R41DRAFT_920297</name>
</gene>
<evidence type="ECO:0000256" key="2">
    <source>
        <dbReference type="ARBA" id="ARBA00022723"/>
    </source>
</evidence>
<comment type="subcellular location">
    <subcellularLocation>
        <location evidence="1">Nucleus</location>
    </subcellularLocation>
</comment>